<dbReference type="Gene3D" id="3.30.200.20">
    <property type="entry name" value="Phosphorylase Kinase, domain 1"/>
    <property type="match status" value="1"/>
</dbReference>
<evidence type="ECO:0000256" key="5">
    <source>
        <dbReference type="ARBA" id="ARBA00022777"/>
    </source>
</evidence>
<organism evidence="10 11">
    <name type="scientific">Takifugu bimaculatus</name>
    <dbReference type="NCBI Taxonomy" id="433685"/>
    <lineage>
        <taxon>Eukaryota</taxon>
        <taxon>Metazoa</taxon>
        <taxon>Chordata</taxon>
        <taxon>Craniata</taxon>
        <taxon>Vertebrata</taxon>
        <taxon>Euteleostomi</taxon>
        <taxon>Actinopterygii</taxon>
        <taxon>Neopterygii</taxon>
        <taxon>Teleostei</taxon>
        <taxon>Neoteleostei</taxon>
        <taxon>Acanthomorphata</taxon>
        <taxon>Eupercaria</taxon>
        <taxon>Tetraodontiformes</taxon>
        <taxon>Tetradontoidea</taxon>
        <taxon>Tetraodontidae</taxon>
        <taxon>Takifugu</taxon>
    </lineage>
</organism>
<evidence type="ECO:0000256" key="7">
    <source>
        <dbReference type="ARBA" id="ARBA00037966"/>
    </source>
</evidence>
<comment type="similarity">
    <text evidence="7">Belongs to the protein kinase superfamily. CMGC Ser/Thr protein kinase family. Lammer subfamily.</text>
</comment>
<accession>A0A4Z2AW33</accession>
<dbReference type="GO" id="GO:0005524">
    <property type="term" value="F:ATP binding"/>
    <property type="evidence" value="ECO:0007669"/>
    <property type="project" value="UniProtKB-KW"/>
</dbReference>
<proteinExistence type="inferred from homology"/>
<dbReference type="GO" id="GO:0043484">
    <property type="term" value="P:regulation of RNA splicing"/>
    <property type="evidence" value="ECO:0007669"/>
    <property type="project" value="TreeGrafter"/>
</dbReference>
<comment type="caution">
    <text evidence="10">The sequence shown here is derived from an EMBL/GenBank/DDBJ whole genome shotgun (WGS) entry which is preliminary data.</text>
</comment>
<dbReference type="EMBL" id="SWLE01000022">
    <property type="protein sequence ID" value="TNM84382.1"/>
    <property type="molecule type" value="Genomic_DNA"/>
</dbReference>
<feature type="domain" description="Protein kinase" evidence="9">
    <location>
        <begin position="82"/>
        <end position="303"/>
    </location>
</feature>
<keyword evidence="11" id="KW-1185">Reference proteome</keyword>
<evidence type="ECO:0000256" key="2">
    <source>
        <dbReference type="ARBA" id="ARBA00022527"/>
    </source>
</evidence>
<dbReference type="Proteomes" id="UP000516260">
    <property type="component" value="Chromosome 9"/>
</dbReference>
<dbReference type="EC" id="2.7.12.1" evidence="1"/>
<dbReference type="GO" id="GO:0004712">
    <property type="term" value="F:protein serine/threonine/tyrosine kinase activity"/>
    <property type="evidence" value="ECO:0007669"/>
    <property type="project" value="UniProtKB-EC"/>
</dbReference>
<dbReference type="InterPro" id="IPR000719">
    <property type="entry name" value="Prot_kinase_dom"/>
</dbReference>
<dbReference type="InterPro" id="IPR051175">
    <property type="entry name" value="CLK_kinases"/>
</dbReference>
<evidence type="ECO:0000256" key="1">
    <source>
        <dbReference type="ARBA" id="ARBA00013203"/>
    </source>
</evidence>
<dbReference type="GO" id="GO:0004713">
    <property type="term" value="F:protein tyrosine kinase activity"/>
    <property type="evidence" value="ECO:0007669"/>
    <property type="project" value="TreeGrafter"/>
</dbReference>
<sequence length="303" mass="35098">MGVLVQKTDLESNRQPGSFNQQAETENSADDSSPWPALGCPGDNAVNAQDDRVRKSSEGKSCEDEEEGHLVYHVGLVMKERYEVVCTLGTGAVWKNLLKLSSSVIHRGERVAVKIIKNIDCFREVAKSEIAVLEEINSLDDDNRFACVRMLDWFEHDGHVCIVFELLGLSTFEVLRRSEFQPFSVEQIRYMAFQIFRAVCYLKPENILFVCSDYNHVHNNQMVKNPNNSNNEFVIYWQHNEEDSAKKHYIHNDHLNWDQQSSSDDYIRKHCQPLKQYMQRSSEEERQLFDLVACMLDKITQIN</sequence>
<feature type="region of interest" description="Disordered" evidence="8">
    <location>
        <begin position="1"/>
        <end position="61"/>
    </location>
</feature>
<dbReference type="GO" id="GO:0004674">
    <property type="term" value="F:protein serine/threonine kinase activity"/>
    <property type="evidence" value="ECO:0007669"/>
    <property type="project" value="UniProtKB-KW"/>
</dbReference>
<keyword evidence="5" id="KW-0418">Kinase</keyword>
<keyword evidence="4" id="KW-0547">Nucleotide-binding</keyword>
<evidence type="ECO:0000256" key="3">
    <source>
        <dbReference type="ARBA" id="ARBA00022679"/>
    </source>
</evidence>
<dbReference type="PROSITE" id="PS50011">
    <property type="entry name" value="PROTEIN_KINASE_DOM"/>
    <property type="match status" value="1"/>
</dbReference>
<dbReference type="AlphaFoldDB" id="A0A4Z2AW33"/>
<protein>
    <recommendedName>
        <fullName evidence="1">dual-specificity kinase</fullName>
        <ecNumber evidence="1">2.7.12.1</ecNumber>
    </recommendedName>
</protein>
<feature type="compositionally biased region" description="Basic and acidic residues" evidence="8">
    <location>
        <begin position="49"/>
        <end position="61"/>
    </location>
</feature>
<evidence type="ECO:0000313" key="10">
    <source>
        <dbReference type="EMBL" id="TNM84382.1"/>
    </source>
</evidence>
<reference evidence="10 11" key="1">
    <citation type="submission" date="2019-04" db="EMBL/GenBank/DDBJ databases">
        <title>The sequence and de novo assembly of Takifugu bimaculatus genome using PacBio and Hi-C technologies.</title>
        <authorList>
            <person name="Xu P."/>
            <person name="Liu B."/>
            <person name="Zhou Z."/>
        </authorList>
    </citation>
    <scope>NUCLEOTIDE SEQUENCE [LARGE SCALE GENOMIC DNA]</scope>
    <source>
        <strain evidence="10">TB-2018</strain>
        <tissue evidence="10">Muscle</tissue>
    </source>
</reference>
<evidence type="ECO:0000256" key="4">
    <source>
        <dbReference type="ARBA" id="ARBA00022741"/>
    </source>
</evidence>
<dbReference type="PANTHER" id="PTHR45646">
    <property type="entry name" value="SERINE/THREONINE-PROTEIN KINASE DOA-RELATED"/>
    <property type="match status" value="1"/>
</dbReference>
<dbReference type="InterPro" id="IPR011009">
    <property type="entry name" value="Kinase-like_dom_sf"/>
</dbReference>
<keyword evidence="2" id="KW-0723">Serine/threonine-protein kinase</keyword>
<dbReference type="GO" id="GO:0005634">
    <property type="term" value="C:nucleus"/>
    <property type="evidence" value="ECO:0007669"/>
    <property type="project" value="TreeGrafter"/>
</dbReference>
<evidence type="ECO:0000313" key="11">
    <source>
        <dbReference type="Proteomes" id="UP000516260"/>
    </source>
</evidence>
<evidence type="ECO:0000256" key="6">
    <source>
        <dbReference type="ARBA" id="ARBA00022840"/>
    </source>
</evidence>
<name>A0A4Z2AW33_9TELE</name>
<dbReference type="SMART" id="SM00220">
    <property type="entry name" value="S_TKc"/>
    <property type="match status" value="1"/>
</dbReference>
<evidence type="ECO:0000259" key="9">
    <source>
        <dbReference type="PROSITE" id="PS50011"/>
    </source>
</evidence>
<keyword evidence="6" id="KW-0067">ATP-binding</keyword>
<keyword evidence="3" id="KW-0808">Transferase</keyword>
<evidence type="ECO:0000256" key="8">
    <source>
        <dbReference type="SAM" id="MobiDB-lite"/>
    </source>
</evidence>
<dbReference type="SUPFAM" id="SSF56112">
    <property type="entry name" value="Protein kinase-like (PK-like)"/>
    <property type="match status" value="1"/>
</dbReference>
<dbReference type="Gene3D" id="1.10.510.10">
    <property type="entry name" value="Transferase(Phosphotransferase) domain 1"/>
    <property type="match status" value="2"/>
</dbReference>
<gene>
    <name evidence="10" type="ORF">fugu_008560</name>
</gene>
<feature type="compositionally biased region" description="Polar residues" evidence="8">
    <location>
        <begin position="13"/>
        <end position="26"/>
    </location>
</feature>
<dbReference type="PANTHER" id="PTHR45646:SF4">
    <property type="entry name" value="DUAL SPECIFICITY PROTEIN KINASE CLK1"/>
    <property type="match status" value="1"/>
</dbReference>